<comment type="caution">
    <text evidence="1">The sequence shown here is derived from an EMBL/GenBank/DDBJ whole genome shotgun (WGS) entry which is preliminary data.</text>
</comment>
<gene>
    <name evidence="1" type="ORF">ALP03_200123</name>
</gene>
<evidence type="ECO:0000313" key="2">
    <source>
        <dbReference type="Proteomes" id="UP000271531"/>
    </source>
</evidence>
<proteinExistence type="predicted"/>
<organism evidence="1 2">
    <name type="scientific">Pseudomonas amygdali pv. tabaci</name>
    <name type="common">Pseudomonas syringae pv. tabaci</name>
    <dbReference type="NCBI Taxonomy" id="322"/>
    <lineage>
        <taxon>Bacteria</taxon>
        <taxon>Pseudomonadati</taxon>
        <taxon>Pseudomonadota</taxon>
        <taxon>Gammaproteobacteria</taxon>
        <taxon>Pseudomonadales</taxon>
        <taxon>Pseudomonadaceae</taxon>
        <taxon>Pseudomonas</taxon>
        <taxon>Pseudomonas amygdali</taxon>
    </lineage>
</organism>
<protein>
    <submittedName>
        <fullName evidence="1">Uncharacterized protein</fullName>
    </submittedName>
</protein>
<accession>A0A3M6GSH5</accession>
<reference evidence="1 2" key="1">
    <citation type="submission" date="2018-08" db="EMBL/GenBank/DDBJ databases">
        <title>Recombination of ecologically and evolutionarily significant loci maintains genetic cohesion in the Pseudomonas syringae species complex.</title>
        <authorList>
            <person name="Dillon M."/>
            <person name="Thakur S."/>
            <person name="Almeida R.N.D."/>
            <person name="Weir B.S."/>
            <person name="Guttman D.S."/>
        </authorList>
    </citation>
    <scope>NUCLEOTIDE SEQUENCE [LARGE SCALE GENOMIC DNA]</scope>
    <source>
        <strain evidence="1 2">ICMP 4525</strain>
    </source>
</reference>
<dbReference type="EMBL" id="RBVA01000625">
    <property type="protein sequence ID" value="RMV95699.1"/>
    <property type="molecule type" value="Genomic_DNA"/>
</dbReference>
<dbReference type="AlphaFoldDB" id="A0A3M6GSH5"/>
<sequence length="66" mass="7336">MAVYAPGHVLGRDGGSFQEVTLNAAKSAVVAKHGRYCTIRDHEKAPPTSQPSRHWMQIYRTPDNTE</sequence>
<name>A0A3M6GSH5_PSEAJ</name>
<dbReference type="Proteomes" id="UP000271531">
    <property type="component" value="Unassembled WGS sequence"/>
</dbReference>
<evidence type="ECO:0000313" key="1">
    <source>
        <dbReference type="EMBL" id="RMV95699.1"/>
    </source>
</evidence>